<feature type="compositionally biased region" description="Low complexity" evidence="1">
    <location>
        <begin position="19"/>
        <end position="40"/>
    </location>
</feature>
<dbReference type="InParanoid" id="E4X8H4"/>
<dbReference type="Pfam" id="PF10157">
    <property type="entry name" value="BORCS6"/>
    <property type="match status" value="1"/>
</dbReference>
<evidence type="ECO:0000313" key="4">
    <source>
        <dbReference type="Proteomes" id="UP000001307"/>
    </source>
</evidence>
<dbReference type="InterPro" id="IPR046465">
    <property type="entry name" value="BORCS6_C"/>
</dbReference>
<accession>E4X8H4</accession>
<evidence type="ECO:0000259" key="2">
    <source>
        <dbReference type="Pfam" id="PF10157"/>
    </source>
</evidence>
<proteinExistence type="predicted"/>
<reference evidence="3" key="1">
    <citation type="journal article" date="2010" name="Science">
        <title>Plasticity of animal genome architecture unmasked by rapid evolution of a pelagic tunicate.</title>
        <authorList>
            <person name="Denoeud F."/>
            <person name="Henriet S."/>
            <person name="Mungpakdee S."/>
            <person name="Aury J.M."/>
            <person name="Da Silva C."/>
            <person name="Brinkmann H."/>
            <person name="Mikhaleva J."/>
            <person name="Olsen L.C."/>
            <person name="Jubin C."/>
            <person name="Canestro C."/>
            <person name="Bouquet J.M."/>
            <person name="Danks G."/>
            <person name="Poulain J."/>
            <person name="Campsteijn C."/>
            <person name="Adamski M."/>
            <person name="Cross I."/>
            <person name="Yadetie F."/>
            <person name="Muffato M."/>
            <person name="Louis A."/>
            <person name="Butcher S."/>
            <person name="Tsagkogeorga G."/>
            <person name="Konrad A."/>
            <person name="Singh S."/>
            <person name="Jensen M.F."/>
            <person name="Cong E.H."/>
            <person name="Eikeseth-Otteraa H."/>
            <person name="Noel B."/>
            <person name="Anthouard V."/>
            <person name="Porcel B.M."/>
            <person name="Kachouri-Lafond R."/>
            <person name="Nishino A."/>
            <person name="Ugolini M."/>
            <person name="Chourrout P."/>
            <person name="Nishida H."/>
            <person name="Aasland R."/>
            <person name="Huzurbazar S."/>
            <person name="Westhof E."/>
            <person name="Delsuc F."/>
            <person name="Lehrach H."/>
            <person name="Reinhardt R."/>
            <person name="Weissenbach J."/>
            <person name="Roy S.W."/>
            <person name="Artiguenave F."/>
            <person name="Postlethwait J.H."/>
            <person name="Manak J.R."/>
            <person name="Thompson E.M."/>
            <person name="Jaillon O."/>
            <person name="Du Pasquier L."/>
            <person name="Boudinot P."/>
            <person name="Liberles D.A."/>
            <person name="Volff J.N."/>
            <person name="Philippe H."/>
            <person name="Lenhard B."/>
            <person name="Roest Crollius H."/>
            <person name="Wincker P."/>
            <person name="Chourrout D."/>
        </authorList>
    </citation>
    <scope>NUCLEOTIDE SEQUENCE [LARGE SCALE GENOMIC DNA]</scope>
</reference>
<dbReference type="EMBL" id="FN653029">
    <property type="protein sequence ID" value="CBY08135.1"/>
    <property type="molecule type" value="Genomic_DNA"/>
</dbReference>
<evidence type="ECO:0000313" key="3">
    <source>
        <dbReference type="EMBL" id="CBY08135.1"/>
    </source>
</evidence>
<feature type="domain" description="BLOC-1-related complex subunit 6 C-terminal helix" evidence="2">
    <location>
        <begin position="41"/>
        <end position="136"/>
    </location>
</feature>
<organism evidence="3">
    <name type="scientific">Oikopleura dioica</name>
    <name type="common">Tunicate</name>
    <dbReference type="NCBI Taxonomy" id="34765"/>
    <lineage>
        <taxon>Eukaryota</taxon>
        <taxon>Metazoa</taxon>
        <taxon>Chordata</taxon>
        <taxon>Tunicata</taxon>
        <taxon>Appendicularia</taxon>
        <taxon>Copelata</taxon>
        <taxon>Oikopleuridae</taxon>
        <taxon>Oikopleura</taxon>
    </lineage>
</organism>
<keyword evidence="4" id="KW-1185">Reference proteome</keyword>
<feature type="region of interest" description="Disordered" evidence="1">
    <location>
        <begin position="17"/>
        <end position="40"/>
    </location>
</feature>
<dbReference type="Proteomes" id="UP000001307">
    <property type="component" value="Unassembled WGS sequence"/>
</dbReference>
<gene>
    <name evidence="3" type="ORF">GSOID_T00004144001</name>
</gene>
<protein>
    <recommendedName>
        <fullName evidence="2">BLOC-1-related complex subunit 6 C-terminal helix domain-containing protein</fullName>
    </recommendedName>
</protein>
<name>E4X8H4_OIKDI</name>
<evidence type="ECO:0000256" key="1">
    <source>
        <dbReference type="SAM" id="MobiDB-lite"/>
    </source>
</evidence>
<dbReference type="AlphaFoldDB" id="E4X8H4"/>
<sequence>MDLSETGLDAMSLSYNTDSSCSSLTASLTTPTPRSPSRPASDLILKIEKEMERMQLNSQDTLFEISKVLDKSSATTVATTQTLREFALELGEASDHAVKRAYSAMSIMEEIDRKMIIVYNARKRMKQISALLDVLEEKVDKI</sequence>